<accession>A0ABT8WVQ4</accession>
<sequence length="86" mass="10340">MNNIIEKRYQELEDDQKKDIEIFLQNRMSNENVPFKENEDVSLLLEEWNPKIKIEENIVRGFCKNSLITINRIVSDRISYKHKTSL</sequence>
<keyword evidence="2" id="KW-1185">Reference proteome</keyword>
<gene>
    <name evidence="1" type="ORF">Q4Q40_23095</name>
</gene>
<organism evidence="1 2">
    <name type="scientific">Flavivirga jejuensis</name>
    <dbReference type="NCBI Taxonomy" id="870487"/>
    <lineage>
        <taxon>Bacteria</taxon>
        <taxon>Pseudomonadati</taxon>
        <taxon>Bacteroidota</taxon>
        <taxon>Flavobacteriia</taxon>
        <taxon>Flavobacteriales</taxon>
        <taxon>Flavobacteriaceae</taxon>
        <taxon>Flavivirga</taxon>
    </lineage>
</organism>
<dbReference type="Proteomes" id="UP001176806">
    <property type="component" value="Unassembled WGS sequence"/>
</dbReference>
<protein>
    <submittedName>
        <fullName evidence="1">Uncharacterized protein</fullName>
    </submittedName>
</protein>
<proteinExistence type="predicted"/>
<reference evidence="1" key="1">
    <citation type="submission" date="2023-07" db="EMBL/GenBank/DDBJ databases">
        <title>Two novel species in the genus Flavivirga.</title>
        <authorList>
            <person name="Kwon K."/>
        </authorList>
    </citation>
    <scope>NUCLEOTIDE SEQUENCE</scope>
    <source>
        <strain evidence="1">KACC 14158</strain>
    </source>
</reference>
<dbReference type="EMBL" id="JAUOEL010000012">
    <property type="protein sequence ID" value="MDO5977094.1"/>
    <property type="molecule type" value="Genomic_DNA"/>
</dbReference>
<name>A0ABT8WVQ4_9FLAO</name>
<evidence type="ECO:0000313" key="1">
    <source>
        <dbReference type="EMBL" id="MDO5977094.1"/>
    </source>
</evidence>
<evidence type="ECO:0000313" key="2">
    <source>
        <dbReference type="Proteomes" id="UP001176806"/>
    </source>
</evidence>
<dbReference type="RefSeq" id="WP_303304428.1">
    <property type="nucleotide sequence ID" value="NZ_BAABDA010000011.1"/>
</dbReference>
<comment type="caution">
    <text evidence="1">The sequence shown here is derived from an EMBL/GenBank/DDBJ whole genome shotgun (WGS) entry which is preliminary data.</text>
</comment>